<name>A0AA46DDI0_9BURK</name>
<dbReference type="AlphaFoldDB" id="A0AA46DDI0"/>
<dbReference type="EMBL" id="SLXF01000006">
    <property type="protein sequence ID" value="TCP06596.1"/>
    <property type="molecule type" value="Genomic_DNA"/>
</dbReference>
<accession>A0AA46DDI0</accession>
<evidence type="ECO:0008006" key="3">
    <source>
        <dbReference type="Google" id="ProtNLM"/>
    </source>
</evidence>
<evidence type="ECO:0000313" key="2">
    <source>
        <dbReference type="Proteomes" id="UP000294772"/>
    </source>
</evidence>
<dbReference type="Proteomes" id="UP000294772">
    <property type="component" value="Unassembled WGS sequence"/>
</dbReference>
<reference evidence="1 2" key="1">
    <citation type="submission" date="2019-03" db="EMBL/GenBank/DDBJ databases">
        <title>Genomic Encyclopedia of Type Strains, Phase IV (KMG-IV): sequencing the most valuable type-strain genomes for metagenomic binning, comparative biology and taxonomic classification.</title>
        <authorList>
            <person name="Goeker M."/>
        </authorList>
    </citation>
    <scope>NUCLEOTIDE SEQUENCE [LARGE SCALE GENOMIC DNA]</scope>
    <source>
        <strain evidence="1 2">DSM 15264</strain>
    </source>
</reference>
<sequence length="107" mass="12419">MPIRAENKTRYPKDWKLRSLFVRVYRARNRCEWCGAKNGEPHPITGSKVVLTTAHVFDHRPEAASLLNLAALCQRCHNRHDAKMRQFGRRERTMENAGQRGLFGDES</sequence>
<gene>
    <name evidence="1" type="ORF">EV676_10679</name>
</gene>
<dbReference type="RefSeq" id="WP_132765432.1">
    <property type="nucleotide sequence ID" value="NZ_CP110416.1"/>
</dbReference>
<protein>
    <recommendedName>
        <fullName evidence="3">HNH endonuclease</fullName>
    </recommendedName>
</protein>
<organism evidence="1 2">
    <name type="scientific">Caldimonas thermodepolymerans</name>
    <dbReference type="NCBI Taxonomy" id="215580"/>
    <lineage>
        <taxon>Bacteria</taxon>
        <taxon>Pseudomonadati</taxon>
        <taxon>Pseudomonadota</taxon>
        <taxon>Betaproteobacteria</taxon>
        <taxon>Burkholderiales</taxon>
        <taxon>Sphaerotilaceae</taxon>
        <taxon>Caldimonas</taxon>
    </lineage>
</organism>
<evidence type="ECO:0000313" key="1">
    <source>
        <dbReference type="EMBL" id="TCP06596.1"/>
    </source>
</evidence>
<comment type="caution">
    <text evidence="1">The sequence shown here is derived from an EMBL/GenBank/DDBJ whole genome shotgun (WGS) entry which is preliminary data.</text>
</comment>
<proteinExistence type="predicted"/>